<sequence>MMALLSALTMEIAIPVCAVIGIAFSLVQWRCRLCYSDDEGQDTAQLRAARHKYAEIKNTISEGVRSFLLTEYRYAGVFVVAFAILIFLLLGSVERFTTQSRPCTSNHSKTCKPALVTAVFSTVSFLLGAFTSVLFGSLGTKIAMFANARNALEERNIAERTFRSCAFMGFLLAAIDLLVLYLAIILFKLYYGNDWEGLFEAITGYVLGGSFMALFKRVSGGIYAKAADACVHLVREIEQNCPQTERNPAVISNYVGDIVGEIAGMGPDLFGSYTESSCVALVLASISSFGIEHNFTAMCYPLLISSMGILVSLVATVWGEIKPASKTEKYIISTILMTVGIVVVSLIALPSSFTIYNIGLPKVVKNWQLSLCVGVGLWAGHISGFANKNYTNIYFSCLQDGAAHNFHSGLQAAPQNVNVALGSVSIPFFAAVSIFVSYRFAGTYGIAVAALGMLSPIATRLAIDASGPLGDNAEGIAMMASIGAPEDADNTTAAIGKEFAIESAALVSIALLGAFVNRPAMSSSVDVLTPKVIVGLIMGSWLPYCFSAMTMGSVGRAGFKMALEVREQLLRFGPEHIGVHEKPNYARCFEIATEASFRGTIGPCALVMLTPLIIGTAFSVEMLSGLLAGSVGSVVQIAISASKTDGAWIQAKEDIKAGALEYAKKHCRGEPTLLRIAESGKTIGDPRKDTSGPPLHILIQLMAVESLVLAPFFATHGGLLFKFL</sequence>
<dbReference type="AlphaFoldDB" id="A0A8T0CTC9"/>
<evidence type="ECO:0000256" key="10">
    <source>
        <dbReference type="SAM" id="Phobius"/>
    </source>
</evidence>
<keyword evidence="5" id="KW-0460">Magnesium</keyword>
<evidence type="ECO:0000256" key="9">
    <source>
        <dbReference type="ARBA" id="ARBA00023136"/>
    </source>
</evidence>
<keyword evidence="9 10" id="KW-0472">Membrane</keyword>
<dbReference type="Pfam" id="PF03030">
    <property type="entry name" value="H_PPase"/>
    <property type="match status" value="1"/>
</dbReference>
<evidence type="ECO:0000256" key="8">
    <source>
        <dbReference type="ARBA" id="ARBA00023065"/>
    </source>
</evidence>
<evidence type="ECO:0000256" key="7">
    <source>
        <dbReference type="ARBA" id="ARBA00022989"/>
    </source>
</evidence>
<feature type="transmembrane region" description="Helical" evidence="10">
    <location>
        <begin position="528"/>
        <end position="546"/>
    </location>
</feature>
<feature type="transmembrane region" description="Helical" evidence="10">
    <location>
        <begin position="330"/>
        <end position="349"/>
    </location>
</feature>
<evidence type="ECO:0000256" key="5">
    <source>
        <dbReference type="ARBA" id="ARBA00022842"/>
    </source>
</evidence>
<dbReference type="NCBIfam" id="TIGR01104">
    <property type="entry name" value="V_PPase"/>
    <property type="match status" value="1"/>
</dbReference>
<dbReference type="InterPro" id="IPR004131">
    <property type="entry name" value="PPase-energised_H-pump"/>
</dbReference>
<dbReference type="GO" id="GO:0016020">
    <property type="term" value="C:membrane"/>
    <property type="evidence" value="ECO:0007669"/>
    <property type="project" value="InterPro"/>
</dbReference>
<keyword evidence="12" id="KW-1185">Reference proteome</keyword>
<evidence type="ECO:0000256" key="1">
    <source>
        <dbReference type="ARBA" id="ARBA00004127"/>
    </source>
</evidence>
<dbReference type="Proteomes" id="UP000806378">
    <property type="component" value="Unassembled WGS sequence"/>
</dbReference>
<keyword evidence="4 10" id="KW-0812">Transmembrane</keyword>
<evidence type="ECO:0000256" key="6">
    <source>
        <dbReference type="ARBA" id="ARBA00022967"/>
    </source>
</evidence>
<feature type="transmembrane region" description="Helical" evidence="10">
    <location>
        <begin position="444"/>
        <end position="463"/>
    </location>
</feature>
<keyword evidence="8" id="KW-0406">Ion transport</keyword>
<dbReference type="GO" id="GO:0012505">
    <property type="term" value="C:endomembrane system"/>
    <property type="evidence" value="ECO:0007669"/>
    <property type="project" value="UniProtKB-SubCell"/>
</dbReference>
<evidence type="ECO:0000256" key="4">
    <source>
        <dbReference type="ARBA" id="ARBA00022692"/>
    </source>
</evidence>
<gene>
    <name evidence="11" type="ORF">BT93_L5517</name>
</gene>
<evidence type="ECO:0000256" key="2">
    <source>
        <dbReference type="ARBA" id="ARBA00013242"/>
    </source>
</evidence>
<feature type="transmembrane region" description="Helical" evidence="10">
    <location>
        <begin position="297"/>
        <end position="318"/>
    </location>
</feature>
<keyword evidence="7 10" id="KW-1133">Transmembrane helix</keyword>
<feature type="transmembrane region" description="Helical" evidence="10">
    <location>
        <begin position="197"/>
        <end position="215"/>
    </location>
</feature>
<feature type="transmembrane region" description="Helical" evidence="10">
    <location>
        <begin position="417"/>
        <end position="438"/>
    </location>
</feature>
<evidence type="ECO:0000313" key="12">
    <source>
        <dbReference type="Proteomes" id="UP000806378"/>
    </source>
</evidence>
<protein>
    <recommendedName>
        <fullName evidence="2">H(+)-exporting diphosphatase</fullName>
        <ecNumber evidence="2">7.1.3.1</ecNumber>
    </recommendedName>
</protein>
<reference evidence="11" key="1">
    <citation type="submission" date="2020-05" db="EMBL/GenBank/DDBJ databases">
        <title>WGS assembly of Corymbia citriodora subspecies variegata.</title>
        <authorList>
            <person name="Barry K."/>
            <person name="Hundley H."/>
            <person name="Shu S."/>
            <person name="Jenkins J."/>
            <person name="Grimwood J."/>
            <person name="Baten A."/>
        </authorList>
    </citation>
    <scope>NUCLEOTIDE SEQUENCE</scope>
    <source>
        <strain evidence="11">CV2-018</strain>
    </source>
</reference>
<proteinExistence type="predicted"/>
<evidence type="ECO:0000313" key="11">
    <source>
        <dbReference type="EMBL" id="KAF7850414.1"/>
    </source>
</evidence>
<feature type="transmembrane region" description="Helical" evidence="10">
    <location>
        <begin position="74"/>
        <end position="93"/>
    </location>
</feature>
<name>A0A8T0CTC9_CORYI</name>
<organism evidence="11 12">
    <name type="scientific">Corymbia citriodora subsp. variegata</name>
    <dbReference type="NCBI Taxonomy" id="360336"/>
    <lineage>
        <taxon>Eukaryota</taxon>
        <taxon>Viridiplantae</taxon>
        <taxon>Streptophyta</taxon>
        <taxon>Embryophyta</taxon>
        <taxon>Tracheophyta</taxon>
        <taxon>Spermatophyta</taxon>
        <taxon>Magnoliopsida</taxon>
        <taxon>eudicotyledons</taxon>
        <taxon>Gunneridae</taxon>
        <taxon>Pentapetalae</taxon>
        <taxon>rosids</taxon>
        <taxon>malvids</taxon>
        <taxon>Myrtales</taxon>
        <taxon>Myrtaceae</taxon>
        <taxon>Myrtoideae</taxon>
        <taxon>Eucalypteae</taxon>
        <taxon>Corymbia</taxon>
    </lineage>
</organism>
<dbReference type="OrthoDB" id="1769109at2759"/>
<keyword evidence="6" id="KW-1278">Translocase</keyword>
<comment type="subcellular location">
    <subcellularLocation>
        <location evidence="1">Endomembrane system</location>
        <topology evidence="1">Multi-pass membrane protein</topology>
    </subcellularLocation>
</comment>
<accession>A0A8T0CTC9</accession>
<dbReference type="EC" id="7.1.3.1" evidence="2"/>
<dbReference type="GO" id="GO:0009678">
    <property type="term" value="F:diphosphate hydrolysis-driven proton transmembrane transporter activity"/>
    <property type="evidence" value="ECO:0007669"/>
    <property type="project" value="UniProtKB-EC"/>
</dbReference>
<comment type="caution">
    <text evidence="11">The sequence shown here is derived from an EMBL/GenBank/DDBJ whole genome shotgun (WGS) entry which is preliminary data.</text>
</comment>
<feature type="transmembrane region" description="Helical" evidence="10">
    <location>
        <begin position="12"/>
        <end position="29"/>
    </location>
</feature>
<dbReference type="EMBL" id="MU089614">
    <property type="protein sequence ID" value="KAF7850414.1"/>
    <property type="molecule type" value="Genomic_DNA"/>
</dbReference>
<feature type="transmembrane region" description="Helical" evidence="10">
    <location>
        <begin position="697"/>
        <end position="721"/>
    </location>
</feature>
<dbReference type="PANTHER" id="PTHR31998">
    <property type="entry name" value="K(+)-INSENSITIVE PYROPHOSPHATE-ENERGIZED PROTON PUMP"/>
    <property type="match status" value="1"/>
</dbReference>
<dbReference type="Gramene" id="rna-gnl|WGS:JABURB|Cocit.L5517.1">
    <property type="protein sequence ID" value="cds-KAF7850414.1"/>
    <property type="gene ID" value="gene-BT93_L5517"/>
</dbReference>
<evidence type="ECO:0000256" key="3">
    <source>
        <dbReference type="ARBA" id="ARBA00022448"/>
    </source>
</evidence>
<feature type="transmembrane region" description="Helical" evidence="10">
    <location>
        <begin position="113"/>
        <end position="135"/>
    </location>
</feature>
<feature type="transmembrane region" description="Helical" evidence="10">
    <location>
        <begin position="165"/>
        <end position="191"/>
    </location>
</feature>
<dbReference type="PIRSF" id="PIRSF001265">
    <property type="entry name" value="H+-PPase"/>
    <property type="match status" value="1"/>
</dbReference>
<keyword evidence="3" id="KW-0813">Transport</keyword>
<dbReference type="GO" id="GO:0004427">
    <property type="term" value="F:inorganic diphosphate phosphatase activity"/>
    <property type="evidence" value="ECO:0007669"/>
    <property type="project" value="InterPro"/>
</dbReference>